<dbReference type="InterPro" id="IPR002611">
    <property type="entry name" value="IstB_ATP-bd"/>
</dbReference>
<feature type="domain" description="IstB-like ATP-binding" evidence="1">
    <location>
        <begin position="178"/>
        <end position="294"/>
    </location>
</feature>
<dbReference type="GO" id="GO:0005524">
    <property type="term" value="F:ATP binding"/>
    <property type="evidence" value="ECO:0007669"/>
    <property type="project" value="InterPro"/>
</dbReference>
<accession>A0A1S8L5Z2</accession>
<dbReference type="KEGG" id="crw:CROST_044900"/>
<name>A0A1S8L5Z2_9CLOT</name>
<dbReference type="InterPro" id="IPR027417">
    <property type="entry name" value="P-loop_NTPase"/>
</dbReference>
<dbReference type="Gene3D" id="3.40.50.300">
    <property type="entry name" value="P-loop containing nucleotide triphosphate hydrolases"/>
    <property type="match status" value="1"/>
</dbReference>
<evidence type="ECO:0000313" key="3">
    <source>
        <dbReference type="Proteomes" id="UP000190951"/>
    </source>
</evidence>
<dbReference type="Proteomes" id="UP000190951">
    <property type="component" value="Chromosome"/>
</dbReference>
<sequence length="327" mass="38228">MIKGYAKKIEKIYSNLRKAEEDSLKSKKEEIKAKLPRVIEIDSEISKLCIKLSTNIFKKIDNRDEYIKALKNEITNLRMKRSELLVSNGYPMDYLQLHYNCTKCKDTGYIGAEKCSCYKNYLVKLYYDNSDLKVLLEKNNFDNFNINYYSSRKSESDPRSPRKNIEKILSLSINYIKNFKDLNENLLFYGNSGTGKTFLSHCIAKDLLNKGYLVIYKTSSDLAHDLKQLQFEPNPTLEDLLLNCDLLIIDDLGTEQISAFSKTCLFNLLNKKLLLQKKMLISSNYNLEELTRLYSERITSRLFGEFTLCKFYGDDIRINRNLKNRKI</sequence>
<dbReference type="SUPFAM" id="SSF52540">
    <property type="entry name" value="P-loop containing nucleoside triphosphate hydrolases"/>
    <property type="match status" value="1"/>
</dbReference>
<dbReference type="GO" id="GO:0006260">
    <property type="term" value="P:DNA replication"/>
    <property type="evidence" value="ECO:0007669"/>
    <property type="project" value="TreeGrafter"/>
</dbReference>
<protein>
    <submittedName>
        <fullName evidence="2">Chromosomal replication initiator protein DnaA</fullName>
    </submittedName>
</protein>
<dbReference type="PANTHER" id="PTHR30050">
    <property type="entry name" value="CHROMOSOMAL REPLICATION INITIATOR PROTEIN DNAA"/>
    <property type="match status" value="1"/>
</dbReference>
<evidence type="ECO:0000259" key="1">
    <source>
        <dbReference type="Pfam" id="PF01695"/>
    </source>
</evidence>
<dbReference type="RefSeq" id="WP_176091562.1">
    <property type="nucleotide sequence ID" value="NZ_CP096983.1"/>
</dbReference>
<reference evidence="2 3" key="1">
    <citation type="submission" date="2022-04" db="EMBL/GenBank/DDBJ databases">
        <title>Genome sequence of C. roseum typestrain.</title>
        <authorList>
            <person name="Poehlein A."/>
            <person name="Schoch T."/>
            <person name="Duerre P."/>
            <person name="Daniel R."/>
        </authorList>
    </citation>
    <scope>NUCLEOTIDE SEQUENCE [LARGE SCALE GENOMIC DNA]</scope>
    <source>
        <strain evidence="2 3">DSM 7320</strain>
    </source>
</reference>
<dbReference type="Pfam" id="PF01695">
    <property type="entry name" value="IstB_IS21"/>
    <property type="match status" value="1"/>
</dbReference>
<dbReference type="CDD" id="cd00009">
    <property type="entry name" value="AAA"/>
    <property type="match status" value="1"/>
</dbReference>
<keyword evidence="3" id="KW-1185">Reference proteome</keyword>
<evidence type="ECO:0000313" key="2">
    <source>
        <dbReference type="EMBL" id="URZ13724.1"/>
    </source>
</evidence>
<dbReference type="AlphaFoldDB" id="A0A1S8L5Z2"/>
<dbReference type="STRING" id="84029.CROST_21830"/>
<gene>
    <name evidence="2" type="primary">dnaA_2</name>
    <name evidence="2" type="ORF">CROST_044900</name>
</gene>
<organism evidence="2 3">
    <name type="scientific">Clostridium felsineum</name>
    <dbReference type="NCBI Taxonomy" id="36839"/>
    <lineage>
        <taxon>Bacteria</taxon>
        <taxon>Bacillati</taxon>
        <taxon>Bacillota</taxon>
        <taxon>Clostridia</taxon>
        <taxon>Eubacteriales</taxon>
        <taxon>Clostridiaceae</taxon>
        <taxon>Clostridium</taxon>
    </lineage>
</organism>
<dbReference type="EMBL" id="CP096983">
    <property type="protein sequence ID" value="URZ13724.1"/>
    <property type="molecule type" value="Genomic_DNA"/>
</dbReference>
<dbReference type="NCBIfam" id="NF005304">
    <property type="entry name" value="PRK06835.1"/>
    <property type="match status" value="1"/>
</dbReference>
<proteinExistence type="predicted"/>
<dbReference type="PANTHER" id="PTHR30050:SF4">
    <property type="entry name" value="ATP-BINDING PROTEIN RV3427C IN INSERTION SEQUENCE-RELATED"/>
    <property type="match status" value="1"/>
</dbReference>